<evidence type="ECO:0000313" key="2">
    <source>
        <dbReference type="EMBL" id="GFD00503.1"/>
    </source>
</evidence>
<comment type="caution">
    <text evidence="2">The sequence shown here is derived from an EMBL/GenBank/DDBJ whole genome shotgun (WGS) entry which is preliminary data.</text>
</comment>
<proteinExistence type="predicted"/>
<feature type="region of interest" description="Disordered" evidence="1">
    <location>
        <begin position="25"/>
        <end position="66"/>
    </location>
</feature>
<feature type="compositionally biased region" description="Polar residues" evidence="1">
    <location>
        <begin position="49"/>
        <end position="66"/>
    </location>
</feature>
<feature type="compositionally biased region" description="Basic and acidic residues" evidence="1">
    <location>
        <begin position="30"/>
        <end position="40"/>
    </location>
</feature>
<reference evidence="2" key="1">
    <citation type="journal article" date="2019" name="Sci. Rep.">
        <title>Draft genome of Tanacetum cinerariifolium, the natural source of mosquito coil.</title>
        <authorList>
            <person name="Yamashiro T."/>
            <person name="Shiraishi A."/>
            <person name="Satake H."/>
            <person name="Nakayama K."/>
        </authorList>
    </citation>
    <scope>NUCLEOTIDE SEQUENCE</scope>
</reference>
<gene>
    <name evidence="2" type="ORF">Tci_872472</name>
</gene>
<dbReference type="AlphaFoldDB" id="A0A699STA4"/>
<protein>
    <submittedName>
        <fullName evidence="2">Uncharacterized protein</fullName>
    </submittedName>
</protein>
<dbReference type="EMBL" id="BKCJ011185261">
    <property type="protein sequence ID" value="GFD00503.1"/>
    <property type="molecule type" value="Genomic_DNA"/>
</dbReference>
<accession>A0A699STA4</accession>
<evidence type="ECO:0000256" key="1">
    <source>
        <dbReference type="SAM" id="MobiDB-lite"/>
    </source>
</evidence>
<feature type="non-terminal residue" evidence="2">
    <location>
        <position position="66"/>
    </location>
</feature>
<sequence length="66" mass="6800">MLVAGPIVELDAVMKLTSKLDDVPIEEAGDEKGEVPKVEDGMEVVPEPNSGSSVSTNNIQSGSGTT</sequence>
<organism evidence="2">
    <name type="scientific">Tanacetum cinerariifolium</name>
    <name type="common">Dalmatian daisy</name>
    <name type="synonym">Chrysanthemum cinerariifolium</name>
    <dbReference type="NCBI Taxonomy" id="118510"/>
    <lineage>
        <taxon>Eukaryota</taxon>
        <taxon>Viridiplantae</taxon>
        <taxon>Streptophyta</taxon>
        <taxon>Embryophyta</taxon>
        <taxon>Tracheophyta</taxon>
        <taxon>Spermatophyta</taxon>
        <taxon>Magnoliopsida</taxon>
        <taxon>eudicotyledons</taxon>
        <taxon>Gunneridae</taxon>
        <taxon>Pentapetalae</taxon>
        <taxon>asterids</taxon>
        <taxon>campanulids</taxon>
        <taxon>Asterales</taxon>
        <taxon>Asteraceae</taxon>
        <taxon>Asteroideae</taxon>
        <taxon>Anthemideae</taxon>
        <taxon>Anthemidinae</taxon>
        <taxon>Tanacetum</taxon>
    </lineage>
</organism>
<name>A0A699STA4_TANCI</name>